<feature type="compositionally biased region" description="Pro residues" evidence="1">
    <location>
        <begin position="362"/>
        <end position="378"/>
    </location>
</feature>
<reference evidence="2" key="1">
    <citation type="submission" date="2023-06" db="EMBL/GenBank/DDBJ databases">
        <title>Genome-scale phylogeny and comparative genomics of the fungal order Sordariales.</title>
        <authorList>
            <consortium name="Lawrence Berkeley National Laboratory"/>
            <person name="Hensen N."/>
            <person name="Bonometti L."/>
            <person name="Westerberg I."/>
            <person name="Brannstrom I.O."/>
            <person name="Guillou S."/>
            <person name="Cros-Aarteil S."/>
            <person name="Calhoun S."/>
            <person name="Haridas S."/>
            <person name="Kuo A."/>
            <person name="Mondo S."/>
            <person name="Pangilinan J."/>
            <person name="Riley R."/>
            <person name="Labutti K."/>
            <person name="Andreopoulos B."/>
            <person name="Lipzen A."/>
            <person name="Chen C."/>
            <person name="Yanf M."/>
            <person name="Daum C."/>
            <person name="Ng V."/>
            <person name="Clum A."/>
            <person name="Steindorff A."/>
            <person name="Ohm R."/>
            <person name="Martin F."/>
            <person name="Silar P."/>
            <person name="Natvig D."/>
            <person name="Lalanne C."/>
            <person name="Gautier V."/>
            <person name="Ament-Velasquez S.L."/>
            <person name="Kruys A."/>
            <person name="Hutchinson M.I."/>
            <person name="Powell A.J."/>
            <person name="Barry K."/>
            <person name="Miller A.N."/>
            <person name="Grigoriev I.V."/>
            <person name="Debuchy R."/>
            <person name="Gladieux P."/>
            <person name="Thoren M.H."/>
            <person name="Johannesson H."/>
        </authorList>
    </citation>
    <scope>NUCLEOTIDE SEQUENCE</scope>
    <source>
        <strain evidence="2">PSN4</strain>
    </source>
</reference>
<dbReference type="EMBL" id="MU839840">
    <property type="protein sequence ID" value="KAK1752279.1"/>
    <property type="molecule type" value="Genomic_DNA"/>
</dbReference>
<organism evidence="2 3">
    <name type="scientific">Echria macrotheca</name>
    <dbReference type="NCBI Taxonomy" id="438768"/>
    <lineage>
        <taxon>Eukaryota</taxon>
        <taxon>Fungi</taxon>
        <taxon>Dikarya</taxon>
        <taxon>Ascomycota</taxon>
        <taxon>Pezizomycotina</taxon>
        <taxon>Sordariomycetes</taxon>
        <taxon>Sordariomycetidae</taxon>
        <taxon>Sordariales</taxon>
        <taxon>Schizotheciaceae</taxon>
        <taxon>Echria</taxon>
    </lineage>
</organism>
<gene>
    <name evidence="2" type="ORF">QBC47DRAFT_433336</name>
</gene>
<evidence type="ECO:0000313" key="3">
    <source>
        <dbReference type="Proteomes" id="UP001239445"/>
    </source>
</evidence>
<dbReference type="Proteomes" id="UP001239445">
    <property type="component" value="Unassembled WGS sequence"/>
</dbReference>
<proteinExistence type="predicted"/>
<feature type="compositionally biased region" description="Basic residues" evidence="1">
    <location>
        <begin position="73"/>
        <end position="87"/>
    </location>
</feature>
<accession>A0AAJ0F8M7</accession>
<feature type="region of interest" description="Disordered" evidence="1">
    <location>
        <begin position="146"/>
        <end position="180"/>
    </location>
</feature>
<evidence type="ECO:0000313" key="2">
    <source>
        <dbReference type="EMBL" id="KAK1752279.1"/>
    </source>
</evidence>
<keyword evidence="3" id="KW-1185">Reference proteome</keyword>
<comment type="caution">
    <text evidence="2">The sequence shown here is derived from an EMBL/GenBank/DDBJ whole genome shotgun (WGS) entry which is preliminary data.</text>
</comment>
<protein>
    <submittedName>
        <fullName evidence="2">Uncharacterized protein</fullName>
    </submittedName>
</protein>
<evidence type="ECO:0000256" key="1">
    <source>
        <dbReference type="SAM" id="MobiDB-lite"/>
    </source>
</evidence>
<feature type="region of interest" description="Disordered" evidence="1">
    <location>
        <begin position="72"/>
        <end position="127"/>
    </location>
</feature>
<name>A0AAJ0F8M7_9PEZI</name>
<feature type="region of interest" description="Disordered" evidence="1">
    <location>
        <begin position="357"/>
        <end position="378"/>
    </location>
</feature>
<sequence length="378" mass="41943">MKGLTPDVWVSKDHSRRQTISPSQVEACCSCLPRLNTSPNCPVIQCQFTYIKMATPPAHLPPFAQRQQYSRLPTHRTNARQQQRRPKNQNVPFRNMSRLSLLDDPDLESLATRSNRGPEPPAGPLPVRRAESASLVMAQVSTLGAQAGPGARDLSAPSRDDFSKGPVARRNRDPSQFQHRSTQCLSSVMTATSVLCAHLKPDFSYVLQHIIRETVIIITERQRDKEGRVVAPTTFTQALVLVATRCAKLYDDGKYKGTNSAMVVKIACRKLHTEGAMPEDFPLGYRYTGMYELVSEVLSRVDPKCAPRVARAITDAVTAVTNYLVSVPLQDLDKAKSKLRDMTVNLHSWYMTQLGSLKELDPSPPQPSRPPPSPSSSD</sequence>
<dbReference type="AlphaFoldDB" id="A0AAJ0F8M7"/>